<dbReference type="GO" id="GO:0009897">
    <property type="term" value="C:external side of plasma membrane"/>
    <property type="evidence" value="ECO:0007669"/>
    <property type="project" value="TreeGrafter"/>
</dbReference>
<evidence type="ECO:0000256" key="11">
    <source>
        <dbReference type="SAM" id="Phobius"/>
    </source>
</evidence>
<evidence type="ECO:0000256" key="2">
    <source>
        <dbReference type="ARBA" id="ARBA00022475"/>
    </source>
</evidence>
<dbReference type="Gene3D" id="2.60.40.10">
    <property type="entry name" value="Immunoglobulins"/>
    <property type="match status" value="1"/>
</dbReference>
<keyword evidence="3 11" id="KW-0812">Transmembrane</keyword>
<dbReference type="GO" id="GO:0006955">
    <property type="term" value="P:immune response"/>
    <property type="evidence" value="ECO:0007669"/>
    <property type="project" value="TreeGrafter"/>
</dbReference>
<dbReference type="GO" id="GO:0042130">
    <property type="term" value="P:negative regulation of T cell proliferation"/>
    <property type="evidence" value="ECO:0007669"/>
    <property type="project" value="TreeGrafter"/>
</dbReference>
<dbReference type="InterPro" id="IPR003599">
    <property type="entry name" value="Ig_sub"/>
</dbReference>
<dbReference type="GO" id="GO:0031295">
    <property type="term" value="P:T cell costimulation"/>
    <property type="evidence" value="ECO:0007669"/>
    <property type="project" value="TreeGrafter"/>
</dbReference>
<dbReference type="RefSeq" id="XP_013766073.1">
    <property type="nucleotide sequence ID" value="XM_013910619.1"/>
</dbReference>
<accession>A0A9Y6J9U7</accession>
<dbReference type="GO" id="GO:0071222">
    <property type="term" value="P:cellular response to lipopolysaccharide"/>
    <property type="evidence" value="ECO:0007669"/>
    <property type="project" value="TreeGrafter"/>
</dbReference>
<evidence type="ECO:0000256" key="4">
    <source>
        <dbReference type="ARBA" id="ARBA00022729"/>
    </source>
</evidence>
<dbReference type="PROSITE" id="PS50835">
    <property type="entry name" value="IG_LIKE"/>
    <property type="match status" value="1"/>
</dbReference>
<keyword evidence="4" id="KW-0732">Signal</keyword>
<evidence type="ECO:0000256" key="8">
    <source>
        <dbReference type="ARBA" id="ARBA00023170"/>
    </source>
</evidence>
<keyword evidence="2" id="KW-1003">Cell membrane</keyword>
<dbReference type="InterPro" id="IPR036179">
    <property type="entry name" value="Ig-like_dom_sf"/>
</dbReference>
<dbReference type="InterPro" id="IPR051713">
    <property type="entry name" value="T-cell_Activation_Regulation"/>
</dbReference>
<evidence type="ECO:0000256" key="1">
    <source>
        <dbReference type="ARBA" id="ARBA00004251"/>
    </source>
</evidence>
<feature type="domain" description="Ig-like" evidence="12">
    <location>
        <begin position="37"/>
        <end position="135"/>
    </location>
</feature>
<dbReference type="Pfam" id="PF07686">
    <property type="entry name" value="V-set"/>
    <property type="match status" value="1"/>
</dbReference>
<name>A0A9Y6J9U7_9CICH</name>
<gene>
    <name evidence="14" type="primary">LOC102195428</name>
</gene>
<keyword evidence="9" id="KW-0325">Glycoprotein</keyword>
<dbReference type="GO" id="GO:0042102">
    <property type="term" value="P:positive regulation of T cell proliferation"/>
    <property type="evidence" value="ECO:0007669"/>
    <property type="project" value="TreeGrafter"/>
</dbReference>
<keyword evidence="13" id="KW-1185">Reference proteome</keyword>
<dbReference type="PANTHER" id="PTHR25466">
    <property type="entry name" value="T-LYMPHOCYTE ACTIVATION ANTIGEN"/>
    <property type="match status" value="1"/>
</dbReference>
<dbReference type="SUPFAM" id="SSF48726">
    <property type="entry name" value="Immunoglobulin"/>
    <property type="match status" value="1"/>
</dbReference>
<dbReference type="InterPro" id="IPR007110">
    <property type="entry name" value="Ig-like_dom"/>
</dbReference>
<evidence type="ECO:0000256" key="10">
    <source>
        <dbReference type="ARBA" id="ARBA00023319"/>
    </source>
</evidence>
<dbReference type="PANTHER" id="PTHR25466:SF2">
    <property type="entry name" value="T-LYMPHOCYTE ACTIVATION ANTIGEN CD86"/>
    <property type="match status" value="1"/>
</dbReference>
<keyword evidence="6 11" id="KW-0472">Membrane</keyword>
<feature type="transmembrane region" description="Helical" evidence="11">
    <location>
        <begin position="249"/>
        <end position="271"/>
    </location>
</feature>
<evidence type="ECO:0000256" key="7">
    <source>
        <dbReference type="ARBA" id="ARBA00023157"/>
    </source>
</evidence>
<dbReference type="Proteomes" id="UP000695023">
    <property type="component" value="Unplaced"/>
</dbReference>
<dbReference type="SMART" id="SM00409">
    <property type="entry name" value="IG"/>
    <property type="match status" value="1"/>
</dbReference>
<evidence type="ECO:0000256" key="3">
    <source>
        <dbReference type="ARBA" id="ARBA00022692"/>
    </source>
</evidence>
<evidence type="ECO:0000256" key="5">
    <source>
        <dbReference type="ARBA" id="ARBA00022989"/>
    </source>
</evidence>
<evidence type="ECO:0000256" key="9">
    <source>
        <dbReference type="ARBA" id="ARBA00023180"/>
    </source>
</evidence>
<evidence type="ECO:0000259" key="12">
    <source>
        <dbReference type="PROSITE" id="PS50835"/>
    </source>
</evidence>
<evidence type="ECO:0000256" key="6">
    <source>
        <dbReference type="ARBA" id="ARBA00023136"/>
    </source>
</evidence>
<keyword evidence="8" id="KW-0675">Receptor</keyword>
<keyword evidence="7" id="KW-1015">Disulfide bond</keyword>
<organism evidence="13 14">
    <name type="scientific">Pundamilia nyererei</name>
    <dbReference type="NCBI Taxonomy" id="303518"/>
    <lineage>
        <taxon>Eukaryota</taxon>
        <taxon>Metazoa</taxon>
        <taxon>Chordata</taxon>
        <taxon>Craniata</taxon>
        <taxon>Vertebrata</taxon>
        <taxon>Euteleostomi</taxon>
        <taxon>Actinopterygii</taxon>
        <taxon>Neopterygii</taxon>
        <taxon>Teleostei</taxon>
        <taxon>Neoteleostei</taxon>
        <taxon>Acanthomorphata</taxon>
        <taxon>Ovalentaria</taxon>
        <taxon>Cichlomorphae</taxon>
        <taxon>Cichliformes</taxon>
        <taxon>Cichlidae</taxon>
        <taxon>African cichlids</taxon>
        <taxon>Pseudocrenilabrinae</taxon>
        <taxon>Haplochromini</taxon>
        <taxon>Pundamilia</taxon>
    </lineage>
</organism>
<keyword evidence="5 11" id="KW-1133">Transmembrane helix</keyword>
<evidence type="ECO:0000313" key="14">
    <source>
        <dbReference type="RefSeq" id="XP_013766073.1"/>
    </source>
</evidence>
<comment type="subcellular location">
    <subcellularLocation>
        <location evidence="1">Cell membrane</location>
        <topology evidence="1">Single-pass type I membrane protein</topology>
    </subcellularLocation>
</comment>
<proteinExistence type="predicted"/>
<keyword evidence="10" id="KW-0393">Immunoglobulin domain</keyword>
<dbReference type="GeneID" id="102195428"/>
<dbReference type="InterPro" id="IPR013106">
    <property type="entry name" value="Ig_V-set"/>
</dbReference>
<protein>
    <submittedName>
        <fullName evidence="14">Uncharacterized protein LOC102195428 isoform X1</fullName>
    </submittedName>
</protein>
<evidence type="ECO:0000313" key="13">
    <source>
        <dbReference type="Proteomes" id="UP000695023"/>
    </source>
</evidence>
<sequence>MEKNKNGVASTWSRYHFLTQRFSLDLLLSLVLTLTWPFTVTGGAAILKGEVGGNVTFHCSGKSVKNIDLLYLQRDNVFVNGYYESKKVPATWNNTKFDRNTSSVFMDNLKVSHSGEYKCHIRYKDEQLINEDSITLSVTAKYSRPLFSPPVCSEETQNCQTTCTSNNGYPESSMIVQAIVTSTNETIRQIWQHVKSVSSPNPSTLLYNITTAVSYNCSNGEIKFSCSVGDVTSDEFSVCAHQDQRSTDIVIMTAICILVVVVVMIAGVLCWRRRTGGSMRLERVNTNEAVEISLCEKNGEKEAA</sequence>
<dbReference type="AlphaFoldDB" id="A0A9Y6J9U7"/>
<reference evidence="14" key="1">
    <citation type="submission" date="2025-08" db="UniProtKB">
        <authorList>
            <consortium name="RefSeq"/>
        </authorList>
    </citation>
    <scope>IDENTIFICATION</scope>
</reference>
<dbReference type="GO" id="GO:0007166">
    <property type="term" value="P:cell surface receptor signaling pathway"/>
    <property type="evidence" value="ECO:0007669"/>
    <property type="project" value="TreeGrafter"/>
</dbReference>
<dbReference type="InterPro" id="IPR013783">
    <property type="entry name" value="Ig-like_fold"/>
</dbReference>